<evidence type="ECO:0000259" key="1">
    <source>
        <dbReference type="Pfam" id="PF06985"/>
    </source>
</evidence>
<accession>A0ABR0FIF8</accession>
<gene>
    <name evidence="2" type="ORF">QC761_401250</name>
</gene>
<sequence>MSTRCPLCTELSIQHLFELTKQEVGFHDFPSSAYYKHHKSFNDLEQSAIKGCDLCQLIIHAFKQNPVEEDQYFGLSSQDETMSMYEKAKSLEQSDVKIALTSTYPYRDNLSSITIMDTLAVQVGGFMNVDYGDDDVIQLHYEIPVMPLRLVVPPDQPITLKNVRIGISELDSDLGSQENFEIARSWLQKCQQCHRCCQDNKVPTLPTRVVDVGTPDNDFKTLRVVHSHGSQAPFVALSHCWGGRIEPVLTTKTLDTFTTSLSFDSLPANFRDAITITRKLGIQYLWIDSLCIMQDSRQDWEVESKKMAQIYGSSTFTISAFVSERSTAGILNPASTAGPPPMSVPLTMLSEQGEARKLKLEWRHPNDREDLRRLDMACVLNSRGWTFQEFLLSRRHLIYGRHQIYWRCRAGQESAEAGILPEGDKRAHSVFDDITAVLDASNASDLSAKPLKRKDLFREYYSLVGEYSNRTLTFGSDKLPALSGITQRLHASLGARYLAGLWSSDVRNGLLWKEETQIARHVQPYRAPSWSWAVTDDTIQWDGYTTDYGQGPYDLKLVEAHVEPKNPSNPFGEIMNARLVLRGRTKKLYRSEQVFPKSYFPGPNHEPSIGDGSWDEPVDGCSRRKGLDITTALLYIHEVDDVGDDAILSVWRQYDWVEATIEETEIQPAYFDQKNEYLALLVRISSEENPFKKDGTVAYKQDDARLMCLALRRVVGREDEVYERVGMLWVRADQWDVGWIEKWELQTITLV</sequence>
<feature type="domain" description="Heterokaryon incompatibility" evidence="1">
    <location>
        <begin position="234"/>
        <end position="389"/>
    </location>
</feature>
<dbReference type="PANTHER" id="PTHR33112">
    <property type="entry name" value="DOMAIN PROTEIN, PUTATIVE-RELATED"/>
    <property type="match status" value="1"/>
</dbReference>
<dbReference type="InterPro" id="IPR010730">
    <property type="entry name" value="HET"/>
</dbReference>
<dbReference type="RefSeq" id="XP_062731840.1">
    <property type="nucleotide sequence ID" value="XM_062878412.1"/>
</dbReference>
<evidence type="ECO:0000313" key="3">
    <source>
        <dbReference type="Proteomes" id="UP001322138"/>
    </source>
</evidence>
<name>A0ABR0FIF8_9PEZI</name>
<comment type="caution">
    <text evidence="2">The sequence shown here is derived from an EMBL/GenBank/DDBJ whole genome shotgun (WGS) entry which is preliminary data.</text>
</comment>
<dbReference type="Proteomes" id="UP001322138">
    <property type="component" value="Unassembled WGS sequence"/>
</dbReference>
<dbReference type="PANTHER" id="PTHR33112:SF16">
    <property type="entry name" value="HETEROKARYON INCOMPATIBILITY DOMAIN-CONTAINING PROTEIN"/>
    <property type="match status" value="1"/>
</dbReference>
<evidence type="ECO:0000313" key="2">
    <source>
        <dbReference type="EMBL" id="KAK4642864.1"/>
    </source>
</evidence>
<protein>
    <recommendedName>
        <fullName evidence="1">Heterokaryon incompatibility domain-containing protein</fullName>
    </recommendedName>
</protein>
<reference evidence="2 3" key="1">
    <citation type="journal article" date="2023" name="bioRxiv">
        <title>High-quality genome assemblies of four members of thePodospora anserinaspecies complex.</title>
        <authorList>
            <person name="Ament-Velasquez S.L."/>
            <person name="Vogan A.A."/>
            <person name="Wallerman O."/>
            <person name="Hartmann F."/>
            <person name="Gautier V."/>
            <person name="Silar P."/>
            <person name="Giraud T."/>
            <person name="Johannesson H."/>
        </authorList>
    </citation>
    <scope>NUCLEOTIDE SEQUENCE [LARGE SCALE GENOMIC DNA]</scope>
    <source>
        <strain evidence="2 3">CBS 112042</strain>
    </source>
</reference>
<dbReference type="GeneID" id="87897894"/>
<organism evidence="2 3">
    <name type="scientific">Podospora bellae-mahoneyi</name>
    <dbReference type="NCBI Taxonomy" id="2093777"/>
    <lineage>
        <taxon>Eukaryota</taxon>
        <taxon>Fungi</taxon>
        <taxon>Dikarya</taxon>
        <taxon>Ascomycota</taxon>
        <taxon>Pezizomycotina</taxon>
        <taxon>Sordariomycetes</taxon>
        <taxon>Sordariomycetidae</taxon>
        <taxon>Sordariales</taxon>
        <taxon>Podosporaceae</taxon>
        <taxon>Podospora</taxon>
    </lineage>
</organism>
<dbReference type="EMBL" id="JAFFGZ010000006">
    <property type="protein sequence ID" value="KAK4642864.1"/>
    <property type="molecule type" value="Genomic_DNA"/>
</dbReference>
<keyword evidence="3" id="KW-1185">Reference proteome</keyword>
<dbReference type="Pfam" id="PF06985">
    <property type="entry name" value="HET"/>
    <property type="match status" value="1"/>
</dbReference>
<proteinExistence type="predicted"/>